<evidence type="ECO:0000256" key="1">
    <source>
        <dbReference type="ARBA" id="ARBA00008984"/>
    </source>
</evidence>
<dbReference type="EMBL" id="AUZY01008575">
    <property type="protein sequence ID" value="EQD45485.1"/>
    <property type="molecule type" value="Genomic_DNA"/>
</dbReference>
<sequence>MTTYNIDSRGTACPGPITDLIRAYRKSANGDTIILLATDPGVVPDAKSWCGATRNELVDAKEKDGKYEVTIKVTAKK</sequence>
<dbReference type="Pfam" id="PF01206">
    <property type="entry name" value="TusA"/>
    <property type="match status" value="1"/>
</dbReference>
<dbReference type="SUPFAM" id="SSF64307">
    <property type="entry name" value="SirA-like"/>
    <property type="match status" value="1"/>
</dbReference>
<organism evidence="3">
    <name type="scientific">mine drainage metagenome</name>
    <dbReference type="NCBI Taxonomy" id="410659"/>
    <lineage>
        <taxon>unclassified sequences</taxon>
        <taxon>metagenomes</taxon>
        <taxon>ecological metagenomes</taxon>
    </lineage>
</organism>
<dbReference type="AlphaFoldDB" id="T1ATY0"/>
<comment type="similarity">
    <text evidence="1">Belongs to the sulfur carrier protein TusA family.</text>
</comment>
<dbReference type="PANTHER" id="PTHR33279">
    <property type="entry name" value="SULFUR CARRIER PROTEIN YEDF-RELATED"/>
    <property type="match status" value="1"/>
</dbReference>
<dbReference type="Gene3D" id="3.30.110.40">
    <property type="entry name" value="TusA-like domain"/>
    <property type="match status" value="1"/>
</dbReference>
<gene>
    <name evidence="3" type="ORF">B1B_13038</name>
</gene>
<dbReference type="InterPro" id="IPR001455">
    <property type="entry name" value="TusA-like"/>
</dbReference>
<reference evidence="3" key="1">
    <citation type="submission" date="2013-08" db="EMBL/GenBank/DDBJ databases">
        <authorList>
            <person name="Mendez C."/>
            <person name="Richter M."/>
            <person name="Ferrer M."/>
            <person name="Sanchez J."/>
        </authorList>
    </citation>
    <scope>NUCLEOTIDE SEQUENCE</scope>
</reference>
<feature type="domain" description="UPF0033" evidence="2">
    <location>
        <begin position="5"/>
        <end position="72"/>
    </location>
</feature>
<accession>T1ATY0</accession>
<dbReference type="InterPro" id="IPR036868">
    <property type="entry name" value="TusA-like_sf"/>
</dbReference>
<dbReference type="PANTHER" id="PTHR33279:SF6">
    <property type="entry name" value="SULFUR CARRIER PROTEIN YEDF-RELATED"/>
    <property type="match status" value="1"/>
</dbReference>
<comment type="caution">
    <text evidence="3">The sequence shown here is derived from an EMBL/GenBank/DDBJ whole genome shotgun (WGS) entry which is preliminary data.</text>
</comment>
<evidence type="ECO:0000313" key="3">
    <source>
        <dbReference type="EMBL" id="EQD45485.1"/>
    </source>
</evidence>
<reference evidence="3" key="2">
    <citation type="journal article" date="2014" name="ISME J.">
        <title>Microbial stratification in low pH oxic and suboxic macroscopic growths along an acid mine drainage.</title>
        <authorList>
            <person name="Mendez-Garcia C."/>
            <person name="Mesa V."/>
            <person name="Sprenger R.R."/>
            <person name="Richter M."/>
            <person name="Diez M.S."/>
            <person name="Solano J."/>
            <person name="Bargiela R."/>
            <person name="Golyshina O.V."/>
            <person name="Manteca A."/>
            <person name="Ramos J.L."/>
            <person name="Gallego J.R."/>
            <person name="Llorente I."/>
            <person name="Martins Dos Santos V.A."/>
            <person name="Jensen O.N."/>
            <person name="Pelaez A.I."/>
            <person name="Sanchez J."/>
            <person name="Ferrer M."/>
        </authorList>
    </citation>
    <scope>NUCLEOTIDE SEQUENCE</scope>
</reference>
<name>T1ATY0_9ZZZZ</name>
<proteinExistence type="inferred from homology"/>
<evidence type="ECO:0000259" key="2">
    <source>
        <dbReference type="Pfam" id="PF01206"/>
    </source>
</evidence>
<protein>
    <submittedName>
        <fullName evidence="3">SirA family protein</fullName>
    </submittedName>
</protein>